<reference evidence="3" key="1">
    <citation type="submission" date="2021-02" db="EMBL/GenBank/DDBJ databases">
        <authorList>
            <person name="Nowell W R."/>
        </authorList>
    </citation>
    <scope>NUCLEOTIDE SEQUENCE</scope>
</reference>
<dbReference type="EMBL" id="CAJOBA010004975">
    <property type="protein sequence ID" value="CAF3729198.1"/>
    <property type="molecule type" value="Genomic_DNA"/>
</dbReference>
<dbReference type="Gene3D" id="3.30.720.50">
    <property type="match status" value="1"/>
</dbReference>
<evidence type="ECO:0000313" key="4">
    <source>
        <dbReference type="EMBL" id="CAF3729198.1"/>
    </source>
</evidence>
<sequence>MGSLSSSVANNSFQNVATSSKLTRPQTVWMWKSNVETEEWKRYSDVENRIIEQANQQNKNQVELDDLWIDLKHEIQINKQDSNKERPIKRVTNMSNEYVREERFTCEQPILNAKAFSNTSLFWFVSCKSFVYAAGLRNVKINDELVEKAACGIEEEGAKVNKKKEAEWIANELRKVKRRGEKEIGECCVKLYTMESFLYKLVNKVMREAQIKGNGRKPEFVSERDTNYGRTLGPYCWILQTYLRKSSHEKGTYVYRSANLTNEMIDDYKKHVGRSVSWNSFSSTTKNIAITLNFGGNTLFKIHIPRRTAESNVAISSLSEYPKEEEVLLAAAVEIVIKKVKYDKRINKHVIHLKLWGKD</sequence>
<keyword evidence="6" id="KW-1185">Reference proteome</keyword>
<dbReference type="InterPro" id="IPR003540">
    <property type="entry name" value="ADP-ribosyltransferase"/>
</dbReference>
<dbReference type="Proteomes" id="UP000677228">
    <property type="component" value="Unassembled WGS sequence"/>
</dbReference>
<dbReference type="PROSITE" id="PS50918">
    <property type="entry name" value="WWE"/>
    <property type="match status" value="1"/>
</dbReference>
<evidence type="ECO:0000259" key="1">
    <source>
        <dbReference type="PROSITE" id="PS50918"/>
    </source>
</evidence>
<dbReference type="Gene3D" id="3.90.176.10">
    <property type="entry name" value="Toxin ADP-ribosyltransferase, Chain A, domain 1"/>
    <property type="match status" value="1"/>
</dbReference>
<evidence type="ECO:0000313" key="2">
    <source>
        <dbReference type="EMBL" id="CAF0955999.1"/>
    </source>
</evidence>
<dbReference type="EMBL" id="CAJNOK010004970">
    <property type="protein sequence ID" value="CAF0955999.1"/>
    <property type="molecule type" value="Genomic_DNA"/>
</dbReference>
<dbReference type="InterPro" id="IPR037197">
    <property type="entry name" value="WWE_dom_sf"/>
</dbReference>
<name>A0A814F051_9BILA</name>
<dbReference type="AlphaFoldDB" id="A0A814F051"/>
<evidence type="ECO:0000313" key="6">
    <source>
        <dbReference type="Proteomes" id="UP000663829"/>
    </source>
</evidence>
<organism evidence="3 6">
    <name type="scientific">Didymodactylos carnosus</name>
    <dbReference type="NCBI Taxonomy" id="1234261"/>
    <lineage>
        <taxon>Eukaryota</taxon>
        <taxon>Metazoa</taxon>
        <taxon>Spiralia</taxon>
        <taxon>Gnathifera</taxon>
        <taxon>Rotifera</taxon>
        <taxon>Eurotatoria</taxon>
        <taxon>Bdelloidea</taxon>
        <taxon>Philodinida</taxon>
        <taxon>Philodinidae</taxon>
        <taxon>Didymodactylos</taxon>
    </lineage>
</organism>
<comment type="caution">
    <text evidence="3">The sequence shown here is derived from an EMBL/GenBank/DDBJ whole genome shotgun (WGS) entry which is preliminary data.</text>
</comment>
<dbReference type="Proteomes" id="UP000663829">
    <property type="component" value="Unassembled WGS sequence"/>
</dbReference>
<accession>A0A814F051</accession>
<dbReference type="GO" id="GO:0016779">
    <property type="term" value="F:nucleotidyltransferase activity"/>
    <property type="evidence" value="ECO:0007669"/>
    <property type="project" value="UniProtKB-KW"/>
</dbReference>
<dbReference type="Pfam" id="PF02825">
    <property type="entry name" value="WWE"/>
    <property type="match status" value="1"/>
</dbReference>
<dbReference type="Proteomes" id="UP000681722">
    <property type="component" value="Unassembled WGS sequence"/>
</dbReference>
<dbReference type="EMBL" id="CAJNOQ010002784">
    <property type="protein sequence ID" value="CAF0978342.1"/>
    <property type="molecule type" value="Genomic_DNA"/>
</dbReference>
<evidence type="ECO:0000313" key="5">
    <source>
        <dbReference type="EMBL" id="CAF3751129.1"/>
    </source>
</evidence>
<gene>
    <name evidence="3" type="ORF">GPM918_LOCUS12615</name>
    <name evidence="2" type="ORF">OVA965_LOCUS12385</name>
    <name evidence="5" type="ORF">SRO942_LOCUS12615</name>
    <name evidence="4" type="ORF">TMI583_LOCUS12389</name>
</gene>
<feature type="domain" description="WWE" evidence="1">
    <location>
        <begin position="15"/>
        <end position="90"/>
    </location>
</feature>
<dbReference type="Pfam" id="PF03496">
    <property type="entry name" value="ADPrib_exo_Tox"/>
    <property type="match status" value="1"/>
</dbReference>
<dbReference type="InterPro" id="IPR004170">
    <property type="entry name" value="WWE_dom"/>
</dbReference>
<protein>
    <recommendedName>
        <fullName evidence="1">WWE domain-containing protein</fullName>
    </recommendedName>
</protein>
<dbReference type="SUPFAM" id="SSF56399">
    <property type="entry name" value="ADP-ribosylation"/>
    <property type="match status" value="1"/>
</dbReference>
<dbReference type="SUPFAM" id="SSF117839">
    <property type="entry name" value="WWE domain"/>
    <property type="match status" value="1"/>
</dbReference>
<proteinExistence type="predicted"/>
<evidence type="ECO:0000313" key="3">
    <source>
        <dbReference type="EMBL" id="CAF0978342.1"/>
    </source>
</evidence>
<dbReference type="OrthoDB" id="423533at2759"/>
<dbReference type="PROSITE" id="PS51996">
    <property type="entry name" value="TR_MART"/>
    <property type="match status" value="1"/>
</dbReference>
<dbReference type="EMBL" id="CAJOBC010002784">
    <property type="protein sequence ID" value="CAF3751129.1"/>
    <property type="molecule type" value="Genomic_DNA"/>
</dbReference>
<dbReference type="GO" id="GO:0106274">
    <property type="term" value="F:NAD+-protein-arginine ADP-ribosyltransferase activity"/>
    <property type="evidence" value="ECO:0007669"/>
    <property type="project" value="UniProtKB-EC"/>
</dbReference>
<dbReference type="Proteomes" id="UP000682733">
    <property type="component" value="Unassembled WGS sequence"/>
</dbReference>